<dbReference type="EMBL" id="JAQIZT010000015">
    <property type="protein sequence ID" value="KAJ6971139.1"/>
    <property type="molecule type" value="Genomic_DNA"/>
</dbReference>
<comment type="caution">
    <text evidence="2">The sequence shown here is derived from an EMBL/GenBank/DDBJ whole genome shotgun (WGS) entry which is preliminary data.</text>
</comment>
<evidence type="ECO:0000313" key="3">
    <source>
        <dbReference type="Proteomes" id="UP001164929"/>
    </source>
</evidence>
<keyword evidence="1" id="KW-0812">Transmembrane</keyword>
<reference evidence="2" key="1">
    <citation type="journal article" date="2023" name="Mol. Ecol. Resour.">
        <title>Chromosome-level genome assembly of a triploid poplar Populus alba 'Berolinensis'.</title>
        <authorList>
            <person name="Chen S."/>
            <person name="Yu Y."/>
            <person name="Wang X."/>
            <person name="Wang S."/>
            <person name="Zhang T."/>
            <person name="Zhou Y."/>
            <person name="He R."/>
            <person name="Meng N."/>
            <person name="Wang Y."/>
            <person name="Liu W."/>
            <person name="Liu Z."/>
            <person name="Liu J."/>
            <person name="Guo Q."/>
            <person name="Huang H."/>
            <person name="Sederoff R.R."/>
            <person name="Wang G."/>
            <person name="Qu G."/>
            <person name="Chen S."/>
        </authorList>
    </citation>
    <scope>NUCLEOTIDE SEQUENCE</scope>
    <source>
        <strain evidence="2">SC-2020</strain>
    </source>
</reference>
<evidence type="ECO:0000313" key="2">
    <source>
        <dbReference type="EMBL" id="KAJ6971139.1"/>
    </source>
</evidence>
<dbReference type="AlphaFoldDB" id="A0AAD6PXB0"/>
<keyword evidence="3" id="KW-1185">Reference proteome</keyword>
<gene>
    <name evidence="2" type="ORF">NC653_035420</name>
</gene>
<name>A0AAD6PXB0_9ROSI</name>
<accession>A0AAD6PXB0</accession>
<protein>
    <submittedName>
        <fullName evidence="2">Uncharacterized protein</fullName>
    </submittedName>
</protein>
<keyword evidence="1" id="KW-1133">Transmembrane helix</keyword>
<sequence>MECGQLVWWLCSVLIKLVVFVV</sequence>
<dbReference type="Proteomes" id="UP001164929">
    <property type="component" value="Chromosome 15"/>
</dbReference>
<proteinExistence type="predicted"/>
<feature type="transmembrane region" description="Helical" evidence="1">
    <location>
        <begin position="6"/>
        <end position="21"/>
    </location>
</feature>
<organism evidence="2 3">
    <name type="scientific">Populus alba x Populus x berolinensis</name>
    <dbReference type="NCBI Taxonomy" id="444605"/>
    <lineage>
        <taxon>Eukaryota</taxon>
        <taxon>Viridiplantae</taxon>
        <taxon>Streptophyta</taxon>
        <taxon>Embryophyta</taxon>
        <taxon>Tracheophyta</taxon>
        <taxon>Spermatophyta</taxon>
        <taxon>Magnoliopsida</taxon>
        <taxon>eudicotyledons</taxon>
        <taxon>Gunneridae</taxon>
        <taxon>Pentapetalae</taxon>
        <taxon>rosids</taxon>
        <taxon>fabids</taxon>
        <taxon>Malpighiales</taxon>
        <taxon>Salicaceae</taxon>
        <taxon>Saliceae</taxon>
        <taxon>Populus</taxon>
    </lineage>
</organism>
<keyword evidence="1" id="KW-0472">Membrane</keyword>
<evidence type="ECO:0000256" key="1">
    <source>
        <dbReference type="SAM" id="Phobius"/>
    </source>
</evidence>